<proteinExistence type="predicted"/>
<organism evidence="1">
    <name type="scientific">Anguilla anguilla</name>
    <name type="common">European freshwater eel</name>
    <name type="synonym">Muraena anguilla</name>
    <dbReference type="NCBI Taxonomy" id="7936"/>
    <lineage>
        <taxon>Eukaryota</taxon>
        <taxon>Metazoa</taxon>
        <taxon>Chordata</taxon>
        <taxon>Craniata</taxon>
        <taxon>Vertebrata</taxon>
        <taxon>Euteleostomi</taxon>
        <taxon>Actinopterygii</taxon>
        <taxon>Neopterygii</taxon>
        <taxon>Teleostei</taxon>
        <taxon>Anguilliformes</taxon>
        <taxon>Anguillidae</taxon>
        <taxon>Anguilla</taxon>
    </lineage>
</organism>
<protein>
    <submittedName>
        <fullName evidence="1">Uncharacterized protein</fullName>
    </submittedName>
</protein>
<reference evidence="1" key="2">
    <citation type="journal article" date="2015" name="Fish Shellfish Immunol.">
        <title>Early steps in the European eel (Anguilla anguilla)-Vibrio vulnificus interaction in the gills: Role of the RtxA13 toxin.</title>
        <authorList>
            <person name="Callol A."/>
            <person name="Pajuelo D."/>
            <person name="Ebbesson L."/>
            <person name="Teles M."/>
            <person name="MacKenzie S."/>
            <person name="Amaro C."/>
        </authorList>
    </citation>
    <scope>NUCLEOTIDE SEQUENCE</scope>
</reference>
<dbReference type="EMBL" id="GBXM01037096">
    <property type="protein sequence ID" value="JAH71481.1"/>
    <property type="molecule type" value="Transcribed_RNA"/>
</dbReference>
<accession>A0A0E9V0G3</accession>
<reference evidence="1" key="1">
    <citation type="submission" date="2014-11" db="EMBL/GenBank/DDBJ databases">
        <authorList>
            <person name="Amaro Gonzalez C."/>
        </authorList>
    </citation>
    <scope>NUCLEOTIDE SEQUENCE</scope>
</reference>
<name>A0A0E9V0G3_ANGAN</name>
<sequence length="33" mass="3762">MRIPSGQEGTKNDKALDKDFFPHSQTILNYNPV</sequence>
<evidence type="ECO:0000313" key="1">
    <source>
        <dbReference type="EMBL" id="JAH71481.1"/>
    </source>
</evidence>
<dbReference type="AlphaFoldDB" id="A0A0E9V0G3"/>